<feature type="compositionally biased region" description="Gly residues" evidence="2">
    <location>
        <begin position="111"/>
        <end position="120"/>
    </location>
</feature>
<reference evidence="3 4" key="1">
    <citation type="submission" date="2022-09" db="EMBL/GenBank/DDBJ databases">
        <title>Chelativorans salina sp. nov., a novel slightly halophilic bacterium isolated from a saline lake sediment enrichment.</title>
        <authorList>
            <person name="Gao L."/>
            <person name="Fang B.-Z."/>
            <person name="Li W.-J."/>
        </authorList>
    </citation>
    <scope>NUCLEOTIDE SEQUENCE [LARGE SCALE GENOMIC DNA]</scope>
    <source>
        <strain evidence="3 4">EGI FJ00035</strain>
    </source>
</reference>
<evidence type="ECO:0000313" key="3">
    <source>
        <dbReference type="EMBL" id="MCT7377251.1"/>
    </source>
</evidence>
<evidence type="ECO:0000256" key="1">
    <source>
        <dbReference type="SAM" id="Coils"/>
    </source>
</evidence>
<feature type="compositionally biased region" description="Acidic residues" evidence="2">
    <location>
        <begin position="77"/>
        <end position="91"/>
    </location>
</feature>
<keyword evidence="1" id="KW-0175">Coiled coil</keyword>
<feature type="compositionally biased region" description="Basic and acidic residues" evidence="2">
    <location>
        <begin position="58"/>
        <end position="68"/>
    </location>
</feature>
<keyword evidence="4" id="KW-1185">Reference proteome</keyword>
<comment type="caution">
    <text evidence="3">The sequence shown here is derived from an EMBL/GenBank/DDBJ whole genome shotgun (WGS) entry which is preliminary data.</text>
</comment>
<evidence type="ECO:0000313" key="4">
    <source>
        <dbReference type="Proteomes" id="UP001320831"/>
    </source>
</evidence>
<gene>
    <name evidence="3" type="ORF">N5A92_19725</name>
</gene>
<dbReference type="EMBL" id="JAOCZP010000007">
    <property type="protein sequence ID" value="MCT7377251.1"/>
    <property type="molecule type" value="Genomic_DNA"/>
</dbReference>
<dbReference type="RefSeq" id="WP_260905683.1">
    <property type="nucleotide sequence ID" value="NZ_JAOCZP010000007.1"/>
</dbReference>
<feature type="region of interest" description="Disordered" evidence="2">
    <location>
        <begin position="1"/>
        <end position="120"/>
    </location>
</feature>
<dbReference type="Proteomes" id="UP001320831">
    <property type="component" value="Unassembled WGS sequence"/>
</dbReference>
<protein>
    <submittedName>
        <fullName evidence="3">Phage tail protein</fullName>
    </submittedName>
</protein>
<accession>A0ABT2LSA7</accession>
<sequence length="463" mass="47298">MAKTPRTRHSRTKREPVTIDLEADQVKRESEEAEDTTGPAPAEEGKAQEAAAAETSEAAEKEEAHASNEQENAASEAEGEGPTDEAGDAETADAGAQDEPVSEPAPAEPRSGGGGGRALAAGVAGGVIGLVLASALQWANVLPVPGAPGDAPDAAVEGLRQEVETMRGEISQLRETASAGPSDETVEQALAEPRQQIAELREMVSSLQESVSSGGAGETAGLDALDARLSDLESQLASLSETAGQAGANGASAERLEALESALAAQEAASANAQQLDTLSGEVQALSEQVASQDEGPRLALVVAASALRSAVERGEPFASELETYSALAPDTPELDPLRQYADTGIPTHAELAEEAPGVASRIAAVASAPPEGAGFFERLMASARSAITVRPVGEVEGETPQAIAARLEAAVIEGDYAQALAEYEALPPEAQEAANSFAERLRARQAADGVLEQALSDALKPA</sequence>
<organism evidence="3 4">
    <name type="scientific">Chelativorans salis</name>
    <dbReference type="NCBI Taxonomy" id="2978478"/>
    <lineage>
        <taxon>Bacteria</taxon>
        <taxon>Pseudomonadati</taxon>
        <taxon>Pseudomonadota</taxon>
        <taxon>Alphaproteobacteria</taxon>
        <taxon>Hyphomicrobiales</taxon>
        <taxon>Phyllobacteriaceae</taxon>
        <taxon>Chelativorans</taxon>
    </lineage>
</organism>
<feature type="coiled-coil region" evidence="1">
    <location>
        <begin position="222"/>
        <end position="276"/>
    </location>
</feature>
<proteinExistence type="predicted"/>
<name>A0ABT2LSA7_9HYPH</name>
<feature type="compositionally biased region" description="Basic residues" evidence="2">
    <location>
        <begin position="1"/>
        <end position="12"/>
    </location>
</feature>
<evidence type="ECO:0000256" key="2">
    <source>
        <dbReference type="SAM" id="MobiDB-lite"/>
    </source>
</evidence>